<reference evidence="1 2" key="1">
    <citation type="submission" date="2016-10" db="EMBL/GenBank/DDBJ databases">
        <authorList>
            <person name="de Groot N.N."/>
        </authorList>
    </citation>
    <scope>NUCLEOTIDE SEQUENCE [LARGE SCALE GENOMIC DNA]</scope>
    <source>
        <strain evidence="1 2">DSM 43794</strain>
    </source>
</reference>
<dbReference type="Proteomes" id="UP000217103">
    <property type="component" value="Unassembled WGS sequence"/>
</dbReference>
<gene>
    <name evidence="1" type="ORF">SAMN04489764_0074</name>
</gene>
<sequence length="30" mass="3452">MLRDLRPLVRLREDVPASADTQAVCRAWRG</sequence>
<evidence type="ECO:0000313" key="1">
    <source>
        <dbReference type="EMBL" id="SDQ29364.1"/>
    </source>
</evidence>
<protein>
    <submittedName>
        <fullName evidence="1">Uncharacterized protein</fullName>
    </submittedName>
</protein>
<evidence type="ECO:0000313" key="2">
    <source>
        <dbReference type="Proteomes" id="UP000217103"/>
    </source>
</evidence>
<organism evidence="1 2">
    <name type="scientific">Thermostaphylospora chromogena</name>
    <dbReference type="NCBI Taxonomy" id="35622"/>
    <lineage>
        <taxon>Bacteria</taxon>
        <taxon>Bacillati</taxon>
        <taxon>Actinomycetota</taxon>
        <taxon>Actinomycetes</taxon>
        <taxon>Streptosporangiales</taxon>
        <taxon>Thermomonosporaceae</taxon>
        <taxon>Thermostaphylospora</taxon>
    </lineage>
</organism>
<accession>A0A1H0ZPR5</accession>
<name>A0A1H0ZPR5_9ACTN</name>
<dbReference type="AlphaFoldDB" id="A0A1H0ZPR5"/>
<proteinExistence type="predicted"/>
<keyword evidence="2" id="KW-1185">Reference proteome</keyword>
<dbReference type="STRING" id="35622.SAMN04489764_0074"/>
<dbReference type="EMBL" id="FNKK01000002">
    <property type="protein sequence ID" value="SDQ29364.1"/>
    <property type="molecule type" value="Genomic_DNA"/>
</dbReference>